<gene>
    <name evidence="1" type="ORF">OQ273_17715</name>
</gene>
<dbReference type="Proteomes" id="UP001151234">
    <property type="component" value="Unassembled WGS sequence"/>
</dbReference>
<name>A0A9X3ZJ33_9HYPH</name>
<dbReference type="Pfam" id="PF14907">
    <property type="entry name" value="NTP_transf_5"/>
    <property type="match status" value="1"/>
</dbReference>
<protein>
    <submittedName>
        <fullName evidence="1">Nucleotidyltransferase family protein</fullName>
    </submittedName>
</protein>
<evidence type="ECO:0000313" key="1">
    <source>
        <dbReference type="EMBL" id="MDA5400418.1"/>
    </source>
</evidence>
<accession>A0A9X3ZJ33</accession>
<proteinExistence type="predicted"/>
<dbReference type="EMBL" id="JAPJZI010000001">
    <property type="protein sequence ID" value="MDA5400418.1"/>
    <property type="molecule type" value="Genomic_DNA"/>
</dbReference>
<evidence type="ECO:0000313" key="2">
    <source>
        <dbReference type="Proteomes" id="UP001151234"/>
    </source>
</evidence>
<dbReference type="AlphaFoldDB" id="A0A9X3ZJ33"/>
<dbReference type="InterPro" id="IPR039498">
    <property type="entry name" value="NTP_transf_5"/>
</dbReference>
<sequence>MIEPGGIDISHDFAAVLCSLADPQAENPIAGAILSLDADRLFAAVRYHGIEPVALPKLAALVPQEPPYTQLLVDVREGQLLANAHAMVLEAQALQVMTAIETAGLPARIVKGQVFAKGIYDRVSDRPFTDVDILADPAAAAAIGEILTDCGFVLHQKEHFDRSERNMEQKWTRTDDHNVLIELHGNLVHYAGLRRRVSFGYDEYVLAGGNGDHPAVANFMTAVIHAAAGHKFHRLQLLVDVLQAGRRLDEADIDHLRSVLGKIPARLEVLVCLDLVCALFKDEKAAHIRESLSEGKDYRRSRAIVTPQCVIATFDDTGHQSRLRRHAFRWAQHIVSRRP</sequence>
<dbReference type="RefSeq" id="WP_267991958.1">
    <property type="nucleotide sequence ID" value="NZ_JAPJZI010000001.1"/>
</dbReference>
<organism evidence="1 2">
    <name type="scientific">Hoeflea prorocentri</name>
    <dbReference type="NCBI Taxonomy" id="1922333"/>
    <lineage>
        <taxon>Bacteria</taxon>
        <taxon>Pseudomonadati</taxon>
        <taxon>Pseudomonadota</taxon>
        <taxon>Alphaproteobacteria</taxon>
        <taxon>Hyphomicrobiales</taxon>
        <taxon>Rhizobiaceae</taxon>
        <taxon>Hoeflea</taxon>
    </lineage>
</organism>
<reference evidence="1" key="1">
    <citation type="submission" date="2022-11" db="EMBL/GenBank/DDBJ databases">
        <title>Draft genome sequence of Hoeflea poritis E7-10 and Hoeflea prorocentri PM5-8, separated from scleractinian coral Porites lutea and marine dinoflagellate.</title>
        <authorList>
            <person name="Zhang G."/>
            <person name="Wei Q."/>
            <person name="Cai L."/>
        </authorList>
    </citation>
    <scope>NUCLEOTIDE SEQUENCE</scope>
    <source>
        <strain evidence="1">PM5-8</strain>
    </source>
</reference>
<keyword evidence="2" id="KW-1185">Reference proteome</keyword>
<comment type="caution">
    <text evidence="1">The sequence shown here is derived from an EMBL/GenBank/DDBJ whole genome shotgun (WGS) entry which is preliminary data.</text>
</comment>